<dbReference type="RefSeq" id="XP_041157845.1">
    <property type="nucleotide sequence ID" value="XM_041296696.1"/>
</dbReference>
<dbReference type="InterPro" id="IPR050951">
    <property type="entry name" value="Retrovirus_Pol_polyprotein"/>
</dbReference>
<dbReference type="Proteomes" id="UP000719766">
    <property type="component" value="Unassembled WGS sequence"/>
</dbReference>
<keyword evidence="2" id="KW-1185">Reference proteome</keyword>
<evidence type="ECO:0000313" key="1">
    <source>
        <dbReference type="EMBL" id="KAG1790917.1"/>
    </source>
</evidence>
<name>A0A9P7AK18_9AGAM</name>
<dbReference type="AlphaFoldDB" id="A0A9P7AK18"/>
<dbReference type="InterPro" id="IPR043128">
    <property type="entry name" value="Rev_trsase/Diguanyl_cyclase"/>
</dbReference>
<organism evidence="1 2">
    <name type="scientific">Suillus plorans</name>
    <dbReference type="NCBI Taxonomy" id="116603"/>
    <lineage>
        <taxon>Eukaryota</taxon>
        <taxon>Fungi</taxon>
        <taxon>Dikarya</taxon>
        <taxon>Basidiomycota</taxon>
        <taxon>Agaricomycotina</taxon>
        <taxon>Agaricomycetes</taxon>
        <taxon>Agaricomycetidae</taxon>
        <taxon>Boletales</taxon>
        <taxon>Suillineae</taxon>
        <taxon>Suillaceae</taxon>
        <taxon>Suillus</taxon>
    </lineage>
</organism>
<feature type="non-terminal residue" evidence="1">
    <location>
        <position position="93"/>
    </location>
</feature>
<dbReference type="SUPFAM" id="SSF56672">
    <property type="entry name" value="DNA/RNA polymerases"/>
    <property type="match status" value="1"/>
</dbReference>
<dbReference type="Gene3D" id="3.30.70.270">
    <property type="match status" value="1"/>
</dbReference>
<dbReference type="EMBL" id="JABBWE010000046">
    <property type="protein sequence ID" value="KAG1790917.1"/>
    <property type="molecule type" value="Genomic_DNA"/>
</dbReference>
<comment type="caution">
    <text evidence="1">The sequence shown here is derived from an EMBL/GenBank/DDBJ whole genome shotgun (WGS) entry which is preliminary data.</text>
</comment>
<dbReference type="InterPro" id="IPR043502">
    <property type="entry name" value="DNA/RNA_pol_sf"/>
</dbReference>
<dbReference type="OrthoDB" id="3201810at2759"/>
<sequence length="93" mass="10547">EVRSYLGLVRYLEQFLPKLADHTRILTPLTTKAADAHWPGWTTEHQKVFDAIKRLVTGRDCLTTIDHDDIGNNKIFVTCDASDWRTGGMLSFG</sequence>
<protein>
    <recommendedName>
        <fullName evidence="3">Reverse transcriptase/retrotransposon-derived protein RNase H-like domain-containing protein</fullName>
    </recommendedName>
</protein>
<proteinExistence type="predicted"/>
<evidence type="ECO:0000313" key="2">
    <source>
        <dbReference type="Proteomes" id="UP000719766"/>
    </source>
</evidence>
<dbReference type="GeneID" id="64590460"/>
<dbReference type="PANTHER" id="PTHR37984:SF9">
    <property type="entry name" value="INTEGRASE CATALYTIC DOMAIN-CONTAINING PROTEIN"/>
    <property type="match status" value="1"/>
</dbReference>
<dbReference type="PANTHER" id="PTHR37984">
    <property type="entry name" value="PROTEIN CBG26694"/>
    <property type="match status" value="1"/>
</dbReference>
<gene>
    <name evidence="1" type="ORF">HD556DRAFT_1216361</name>
</gene>
<accession>A0A9P7AK18</accession>
<evidence type="ECO:0008006" key="3">
    <source>
        <dbReference type="Google" id="ProtNLM"/>
    </source>
</evidence>
<reference evidence="1" key="1">
    <citation type="journal article" date="2020" name="New Phytol.">
        <title>Comparative genomics reveals dynamic genome evolution in host specialist ectomycorrhizal fungi.</title>
        <authorList>
            <person name="Lofgren L.A."/>
            <person name="Nguyen N.H."/>
            <person name="Vilgalys R."/>
            <person name="Ruytinx J."/>
            <person name="Liao H.L."/>
            <person name="Branco S."/>
            <person name="Kuo A."/>
            <person name="LaButti K."/>
            <person name="Lipzen A."/>
            <person name="Andreopoulos W."/>
            <person name="Pangilinan J."/>
            <person name="Riley R."/>
            <person name="Hundley H."/>
            <person name="Na H."/>
            <person name="Barry K."/>
            <person name="Grigoriev I.V."/>
            <person name="Stajich J.E."/>
            <person name="Kennedy P.G."/>
        </authorList>
    </citation>
    <scope>NUCLEOTIDE SEQUENCE</scope>
    <source>
        <strain evidence="1">S12</strain>
    </source>
</reference>
<feature type="non-terminal residue" evidence="1">
    <location>
        <position position="1"/>
    </location>
</feature>